<feature type="domain" description="bAvd-like" evidence="1">
    <location>
        <begin position="13"/>
        <end position="113"/>
    </location>
</feature>
<dbReference type="Gene3D" id="1.20.1440.60">
    <property type="entry name" value="23S rRNA-intervening sequence"/>
    <property type="match status" value="1"/>
</dbReference>
<reference evidence="2 3" key="1">
    <citation type="submission" date="2021-03" db="EMBL/GenBank/DDBJ databases">
        <title>Complete genome of Polaribacter_sp.G4M1.</title>
        <authorList>
            <person name="Jeong S.W."/>
            <person name="Bae J.W."/>
        </authorList>
    </citation>
    <scope>NUCLEOTIDE SEQUENCE [LARGE SCALE GENOMIC DNA]</scope>
    <source>
        <strain evidence="2 3">G4M1</strain>
    </source>
</reference>
<evidence type="ECO:0000313" key="2">
    <source>
        <dbReference type="EMBL" id="QTD36775.1"/>
    </source>
</evidence>
<evidence type="ECO:0000259" key="1">
    <source>
        <dbReference type="Pfam" id="PF22296"/>
    </source>
</evidence>
<dbReference type="Proteomes" id="UP000663935">
    <property type="component" value="Chromosome"/>
</dbReference>
<gene>
    <name evidence="2" type="ORF">JL193_11605</name>
</gene>
<keyword evidence="3" id="KW-1185">Reference proteome</keyword>
<dbReference type="RefSeq" id="WP_207970956.1">
    <property type="nucleotide sequence ID" value="NZ_CP071795.1"/>
</dbReference>
<accession>A0ABX7SRA9</accession>
<organism evidence="2 3">
    <name type="scientific">Polaribacter batillariae</name>
    <dbReference type="NCBI Taxonomy" id="2808900"/>
    <lineage>
        <taxon>Bacteria</taxon>
        <taxon>Pseudomonadati</taxon>
        <taxon>Bacteroidota</taxon>
        <taxon>Flavobacteriia</taxon>
        <taxon>Flavobacteriales</taxon>
        <taxon>Flavobacteriaceae</taxon>
    </lineage>
</organism>
<dbReference type="SUPFAM" id="SSF158446">
    <property type="entry name" value="IVS-encoded protein-like"/>
    <property type="match status" value="1"/>
</dbReference>
<dbReference type="Pfam" id="PF22296">
    <property type="entry name" value="bAvd"/>
    <property type="match status" value="1"/>
</dbReference>
<name>A0ABX7SRA9_9FLAO</name>
<sequence length="118" mass="13721">MALFTSLPVKLGYDMLIDIHKITKSFAREHKYTLGEKLKEQSLQLLIHIYTANKNKGSKRIDAITQIKEHLEMVCLLWRISKDLHIIGNKVYIKLNINIEELSKQLTAWQKYIARASA</sequence>
<dbReference type="CDD" id="cd16376">
    <property type="entry name" value="Avd_like"/>
    <property type="match status" value="1"/>
</dbReference>
<dbReference type="EMBL" id="CP071795">
    <property type="protein sequence ID" value="QTD36775.1"/>
    <property type="molecule type" value="Genomic_DNA"/>
</dbReference>
<dbReference type="InterPro" id="IPR036583">
    <property type="entry name" value="23S_rRNA_IVS_sf"/>
</dbReference>
<protein>
    <submittedName>
        <fullName evidence="2">Four helix bundle protein</fullName>
    </submittedName>
</protein>
<proteinExistence type="predicted"/>
<evidence type="ECO:0000313" key="3">
    <source>
        <dbReference type="Proteomes" id="UP000663935"/>
    </source>
</evidence>
<dbReference type="InterPro" id="IPR055360">
    <property type="entry name" value="bAvd"/>
</dbReference>